<sequence length="124" mass="13478">ALDRHRKTHLEKGPDLDVGKEDETSGVTGKRKGKAMKTVSKKDKTADKKTSKKSSIGALFSTKAAILSIQGSAWMSHDIRARIESVLVKLPNSSNEKSSLFSPSSGFGLARNSFSSEPYVRRKA</sequence>
<feature type="compositionally biased region" description="Low complexity" evidence="1">
    <location>
        <begin position="98"/>
        <end position="109"/>
    </location>
</feature>
<feature type="region of interest" description="Disordered" evidence="1">
    <location>
        <begin position="93"/>
        <end position="124"/>
    </location>
</feature>
<evidence type="ECO:0000313" key="2">
    <source>
        <dbReference type="EMBL" id="KKK67079.1"/>
    </source>
</evidence>
<accession>A0A0F8ZKZ2</accession>
<reference evidence="2" key="1">
    <citation type="journal article" date="2015" name="Nature">
        <title>Complex archaea that bridge the gap between prokaryotes and eukaryotes.</title>
        <authorList>
            <person name="Spang A."/>
            <person name="Saw J.H."/>
            <person name="Jorgensen S.L."/>
            <person name="Zaremba-Niedzwiedzka K."/>
            <person name="Martijn J."/>
            <person name="Lind A.E."/>
            <person name="van Eijk R."/>
            <person name="Schleper C."/>
            <person name="Guy L."/>
            <person name="Ettema T.J."/>
        </authorList>
    </citation>
    <scope>NUCLEOTIDE SEQUENCE</scope>
</reference>
<feature type="compositionally biased region" description="Basic and acidic residues" evidence="1">
    <location>
        <begin position="10"/>
        <end position="23"/>
    </location>
</feature>
<feature type="non-terminal residue" evidence="2">
    <location>
        <position position="1"/>
    </location>
</feature>
<comment type="caution">
    <text evidence="2">The sequence shown here is derived from an EMBL/GenBank/DDBJ whole genome shotgun (WGS) entry which is preliminary data.</text>
</comment>
<feature type="compositionally biased region" description="Basic and acidic residues" evidence="1">
    <location>
        <begin position="40"/>
        <end position="49"/>
    </location>
</feature>
<gene>
    <name evidence="2" type="ORF">LCGC14_2957670</name>
</gene>
<proteinExistence type="predicted"/>
<feature type="region of interest" description="Disordered" evidence="1">
    <location>
        <begin position="1"/>
        <end position="54"/>
    </location>
</feature>
<evidence type="ECO:0000256" key="1">
    <source>
        <dbReference type="SAM" id="MobiDB-lite"/>
    </source>
</evidence>
<dbReference type="AlphaFoldDB" id="A0A0F8ZKZ2"/>
<name>A0A0F8ZKZ2_9ZZZZ</name>
<dbReference type="EMBL" id="LAZR01059780">
    <property type="protein sequence ID" value="KKK67079.1"/>
    <property type="molecule type" value="Genomic_DNA"/>
</dbReference>
<protein>
    <submittedName>
        <fullName evidence="2">Uncharacterized protein</fullName>
    </submittedName>
</protein>
<organism evidence="2">
    <name type="scientific">marine sediment metagenome</name>
    <dbReference type="NCBI Taxonomy" id="412755"/>
    <lineage>
        <taxon>unclassified sequences</taxon>
        <taxon>metagenomes</taxon>
        <taxon>ecological metagenomes</taxon>
    </lineage>
</organism>